<dbReference type="EMBL" id="ML208419">
    <property type="protein sequence ID" value="TFK65993.1"/>
    <property type="molecule type" value="Genomic_DNA"/>
</dbReference>
<name>A0ACD3AJE8_9AGAR</name>
<organism evidence="1 2">
    <name type="scientific">Pluteus cervinus</name>
    <dbReference type="NCBI Taxonomy" id="181527"/>
    <lineage>
        <taxon>Eukaryota</taxon>
        <taxon>Fungi</taxon>
        <taxon>Dikarya</taxon>
        <taxon>Basidiomycota</taxon>
        <taxon>Agaricomycotina</taxon>
        <taxon>Agaricomycetes</taxon>
        <taxon>Agaricomycetidae</taxon>
        <taxon>Agaricales</taxon>
        <taxon>Pluteineae</taxon>
        <taxon>Pluteaceae</taxon>
        <taxon>Pluteus</taxon>
    </lineage>
</organism>
<sequence length="268" mass="29661">MVLKLALLLCDTPHPDVVETHGDYRVIYAEFLKNSLPSGDTEYAIDSYDVVHKMEYPPADKTDEYTGIILTGSVASAYQELEWINKLVAYMAVIIETKPEIRIIGICFGHQIIARACGGRCVPNDGKWELGPTPLDLTPLGKELFEADTLNIQQVHRDHVPEIPPAFHILATTQICYNQAMVRLYPTSSPENSTPHVAPNLSNVHIFTIQGHPEFIEPIVSKIVEIRSQSGIIGAEVVADAIRRKDWRNDGVAVVGKAIWRVLGVSTG</sequence>
<accession>A0ACD3AJE8</accession>
<dbReference type="Proteomes" id="UP000308600">
    <property type="component" value="Unassembled WGS sequence"/>
</dbReference>
<reference evidence="1 2" key="1">
    <citation type="journal article" date="2019" name="Nat. Ecol. Evol.">
        <title>Megaphylogeny resolves global patterns of mushroom evolution.</title>
        <authorList>
            <person name="Varga T."/>
            <person name="Krizsan K."/>
            <person name="Foldi C."/>
            <person name="Dima B."/>
            <person name="Sanchez-Garcia M."/>
            <person name="Sanchez-Ramirez S."/>
            <person name="Szollosi G.J."/>
            <person name="Szarkandi J.G."/>
            <person name="Papp V."/>
            <person name="Albert L."/>
            <person name="Andreopoulos W."/>
            <person name="Angelini C."/>
            <person name="Antonin V."/>
            <person name="Barry K.W."/>
            <person name="Bougher N.L."/>
            <person name="Buchanan P."/>
            <person name="Buyck B."/>
            <person name="Bense V."/>
            <person name="Catcheside P."/>
            <person name="Chovatia M."/>
            <person name="Cooper J."/>
            <person name="Damon W."/>
            <person name="Desjardin D."/>
            <person name="Finy P."/>
            <person name="Geml J."/>
            <person name="Haridas S."/>
            <person name="Hughes K."/>
            <person name="Justo A."/>
            <person name="Karasinski D."/>
            <person name="Kautmanova I."/>
            <person name="Kiss B."/>
            <person name="Kocsube S."/>
            <person name="Kotiranta H."/>
            <person name="LaButti K.M."/>
            <person name="Lechner B.E."/>
            <person name="Liimatainen K."/>
            <person name="Lipzen A."/>
            <person name="Lukacs Z."/>
            <person name="Mihaltcheva S."/>
            <person name="Morgado L.N."/>
            <person name="Niskanen T."/>
            <person name="Noordeloos M.E."/>
            <person name="Ohm R.A."/>
            <person name="Ortiz-Santana B."/>
            <person name="Ovrebo C."/>
            <person name="Racz N."/>
            <person name="Riley R."/>
            <person name="Savchenko A."/>
            <person name="Shiryaev A."/>
            <person name="Soop K."/>
            <person name="Spirin V."/>
            <person name="Szebenyi C."/>
            <person name="Tomsovsky M."/>
            <person name="Tulloss R.E."/>
            <person name="Uehling J."/>
            <person name="Grigoriev I.V."/>
            <person name="Vagvolgyi C."/>
            <person name="Papp T."/>
            <person name="Martin F.M."/>
            <person name="Miettinen O."/>
            <person name="Hibbett D.S."/>
            <person name="Nagy L.G."/>
        </authorList>
    </citation>
    <scope>NUCLEOTIDE SEQUENCE [LARGE SCALE GENOMIC DNA]</scope>
    <source>
        <strain evidence="1 2">NL-1719</strain>
    </source>
</reference>
<protein>
    <submittedName>
        <fullName evidence="1">Class I glutamine amidotransferase-like protein</fullName>
    </submittedName>
</protein>
<gene>
    <name evidence="1" type="ORF">BDN72DRAFT_844908</name>
</gene>
<keyword evidence="2" id="KW-1185">Reference proteome</keyword>
<evidence type="ECO:0000313" key="2">
    <source>
        <dbReference type="Proteomes" id="UP000308600"/>
    </source>
</evidence>
<proteinExistence type="predicted"/>
<evidence type="ECO:0000313" key="1">
    <source>
        <dbReference type="EMBL" id="TFK65993.1"/>
    </source>
</evidence>